<evidence type="ECO:0000313" key="2">
    <source>
        <dbReference type="Proteomes" id="UP000253951"/>
    </source>
</evidence>
<evidence type="ECO:0000313" key="1">
    <source>
        <dbReference type="EMBL" id="AXG74222.1"/>
    </source>
</evidence>
<dbReference type="InterPro" id="IPR032676">
    <property type="entry name" value="YkuD_2"/>
</dbReference>
<name>A0A345HCB2_9FLAO</name>
<dbReference type="KEGG" id="fat:DVK85_08200"/>
<proteinExistence type="predicted"/>
<dbReference type="Pfam" id="PF13645">
    <property type="entry name" value="YkuD_2"/>
    <property type="match status" value="1"/>
</dbReference>
<organism evidence="1 2">
    <name type="scientific">Flavobacterium arcticum</name>
    <dbReference type="NCBI Taxonomy" id="1784713"/>
    <lineage>
        <taxon>Bacteria</taxon>
        <taxon>Pseudomonadati</taxon>
        <taxon>Bacteroidota</taxon>
        <taxon>Flavobacteriia</taxon>
        <taxon>Flavobacteriales</taxon>
        <taxon>Flavobacteriaceae</taxon>
        <taxon>Flavobacterium</taxon>
    </lineage>
</organism>
<dbReference type="AlphaFoldDB" id="A0A345HCB2"/>
<accession>A0A345HCB2</accession>
<dbReference type="EMBL" id="CP031188">
    <property type="protein sequence ID" value="AXG74222.1"/>
    <property type="molecule type" value="Genomic_DNA"/>
</dbReference>
<dbReference type="Proteomes" id="UP000253951">
    <property type="component" value="Chromosome"/>
</dbReference>
<sequence length="239" mass="26355">MINNFFTSIFFIFFSVTSPTTTNTISALDVKKVIATATEGKVLSAESIYKNLDANSLTLPDFTCFAKALNGFNKLKALGEIKKDLLTVIDFSKSSNDKRLWIIDMETQTVLYNTYVAHGRNSGNEFATTFSNTSSSYKSSLGFYATGEIYKGKHGESLRLDGLEAGINSNARSRAIVMHAADYVSKSFIAQNKRLGRSLGCPALPNHLNKEIINLITGKSCLFIYHPTNKYLQASKLLS</sequence>
<dbReference type="OrthoDB" id="9815195at2"/>
<dbReference type="PANTHER" id="PTHR38477:SF1">
    <property type="entry name" value="MUREIN L,D-TRANSPEPTIDASE CATALYTIC DOMAIN FAMILY PROTEIN"/>
    <property type="match status" value="1"/>
</dbReference>
<dbReference type="RefSeq" id="WP_114677980.1">
    <property type="nucleotide sequence ID" value="NZ_CP031188.1"/>
</dbReference>
<evidence type="ECO:0008006" key="3">
    <source>
        <dbReference type="Google" id="ProtNLM"/>
    </source>
</evidence>
<reference evidence="1 2" key="1">
    <citation type="submission" date="2018-07" db="EMBL/GenBank/DDBJ databases">
        <title>Complete genome sequence of Flavobacterium arcticum type strain SM1502T.</title>
        <authorList>
            <person name="Li Y."/>
            <person name="Li D.-D."/>
        </authorList>
    </citation>
    <scope>NUCLEOTIDE SEQUENCE [LARGE SCALE GENOMIC DNA]</scope>
    <source>
        <strain evidence="1 2">SM1502</strain>
    </source>
</reference>
<gene>
    <name evidence="1" type="ORF">DVK85_08200</name>
</gene>
<dbReference type="PANTHER" id="PTHR38477">
    <property type="entry name" value="HYPOTHETICAL EXPORTED PROTEIN"/>
    <property type="match status" value="1"/>
</dbReference>
<keyword evidence="2" id="KW-1185">Reference proteome</keyword>
<protein>
    <recommendedName>
        <fullName evidence="3">Murein L,D-transpeptidase catalytic domain family protein</fullName>
    </recommendedName>
</protein>